<evidence type="ECO:0000313" key="3">
    <source>
        <dbReference type="EMBL" id="MET4580048.1"/>
    </source>
</evidence>
<dbReference type="EC" id="6.2.1.-" evidence="3"/>
<accession>A0ABV2QHP4</accession>
<evidence type="ECO:0000313" key="4">
    <source>
        <dbReference type="Proteomes" id="UP001549320"/>
    </source>
</evidence>
<keyword evidence="4" id="KW-1185">Reference proteome</keyword>
<reference evidence="3 4" key="1">
    <citation type="submission" date="2024-06" db="EMBL/GenBank/DDBJ databases">
        <title>Sorghum-associated microbial communities from plants grown in Nebraska, USA.</title>
        <authorList>
            <person name="Schachtman D."/>
        </authorList>
    </citation>
    <scope>NUCLEOTIDE SEQUENCE [LARGE SCALE GENOMIC DNA]</scope>
    <source>
        <strain evidence="3 4">2709</strain>
    </source>
</reference>
<dbReference type="Pfam" id="PF00501">
    <property type="entry name" value="AMP-binding"/>
    <property type="match status" value="1"/>
</dbReference>
<gene>
    <name evidence="3" type="ORF">ABIE13_005186</name>
</gene>
<dbReference type="Proteomes" id="UP001549320">
    <property type="component" value="Unassembled WGS sequence"/>
</dbReference>
<name>A0ABV2QHP4_9BURK</name>
<organism evidence="3 4">
    <name type="scientific">Ottowia thiooxydans</name>
    <dbReference type="NCBI Taxonomy" id="219182"/>
    <lineage>
        <taxon>Bacteria</taxon>
        <taxon>Pseudomonadati</taxon>
        <taxon>Pseudomonadota</taxon>
        <taxon>Betaproteobacteria</taxon>
        <taxon>Burkholderiales</taxon>
        <taxon>Comamonadaceae</taxon>
        <taxon>Ottowia</taxon>
    </lineage>
</organism>
<dbReference type="PROSITE" id="PS00455">
    <property type="entry name" value="AMP_BINDING"/>
    <property type="match status" value="1"/>
</dbReference>
<dbReference type="GO" id="GO:0016874">
    <property type="term" value="F:ligase activity"/>
    <property type="evidence" value="ECO:0007669"/>
    <property type="project" value="UniProtKB-KW"/>
</dbReference>
<dbReference type="SUPFAM" id="SSF56801">
    <property type="entry name" value="Acetyl-CoA synthetase-like"/>
    <property type="match status" value="1"/>
</dbReference>
<dbReference type="PANTHER" id="PTHR22754">
    <property type="entry name" value="DISCO-INTERACTING PROTEIN 2 DIP2 -RELATED"/>
    <property type="match status" value="1"/>
</dbReference>
<dbReference type="InterPro" id="IPR000873">
    <property type="entry name" value="AMP-dep_synth/lig_dom"/>
</dbReference>
<dbReference type="Gene3D" id="3.40.50.12780">
    <property type="entry name" value="N-terminal domain of ligase-like"/>
    <property type="match status" value="1"/>
</dbReference>
<evidence type="ECO:0000259" key="2">
    <source>
        <dbReference type="Pfam" id="PF00501"/>
    </source>
</evidence>
<keyword evidence="3" id="KW-0436">Ligase</keyword>
<feature type="domain" description="AMP-dependent synthetase/ligase" evidence="2">
    <location>
        <begin position="41"/>
        <end position="397"/>
    </location>
</feature>
<proteinExistence type="inferred from homology"/>
<dbReference type="InterPro" id="IPR042099">
    <property type="entry name" value="ANL_N_sf"/>
</dbReference>
<dbReference type="Gene3D" id="3.30.300.30">
    <property type="match status" value="1"/>
</dbReference>
<dbReference type="EMBL" id="JBEPSH010000013">
    <property type="protein sequence ID" value="MET4580048.1"/>
    <property type="molecule type" value="Genomic_DNA"/>
</dbReference>
<evidence type="ECO:0000256" key="1">
    <source>
        <dbReference type="ARBA" id="ARBA00006432"/>
    </source>
</evidence>
<protein>
    <submittedName>
        <fullName evidence="3">Fatty-acyl-CoA synthase</fullName>
        <ecNumber evidence="3">6.2.1.-</ecNumber>
    </submittedName>
</protein>
<dbReference type="InterPro" id="IPR045851">
    <property type="entry name" value="AMP-bd_C_sf"/>
</dbReference>
<dbReference type="InterPro" id="IPR020845">
    <property type="entry name" value="AMP-binding_CS"/>
</dbReference>
<comment type="caution">
    <text evidence="3">The sequence shown here is derived from an EMBL/GenBank/DDBJ whole genome shotgun (WGS) entry which is preliminary data.</text>
</comment>
<comment type="similarity">
    <text evidence="1">Belongs to the ATP-dependent AMP-binding enzyme family.</text>
</comment>
<dbReference type="PANTHER" id="PTHR22754:SF32">
    <property type="entry name" value="DISCO-INTERACTING PROTEIN 2"/>
    <property type="match status" value="1"/>
</dbReference>
<sequence length="542" mass="58811">MQMTEAGSVRPPIHSLAEALERAAASPAGLRIFDGRGALAAQASYKELYVQARARATQLRCLARTELIPPVVGLIAHTHLSFIVDFMACQWAGLLPCPIPPPTVALGIETYVQRVSRMLSAVQAKALLLDDTHASLQSHFERVAEPEIKGLSLMTTRTLPAVDETVDLRPLQGSEGAYIQFSSGTTSDPKGIEISQRAICHNLNAILHAGLCITPGDRAFSWLPLYHDMGLVGFLLAPIMGAVPLDLLPPQVFARRPQLWPRLMAELQSTICFAPSFAWSLAADRTPPDEAERIRLNLRVAGVGGDAVRMHELNRFAERFEAGGFSAKQFQPCYGLAEATLAVSMGPVSTDTQGQLASGKPLPGWEVRIVDETGAALPARQVGRIQIRGPALMTGYWQSGHLSPVQPDEWFLTEDLGYLASTGELVVTGRLQSLLVLRGRNVHAEAIEDAVCAALHLPHGTVLAYQEVPQQSLSTGLVVLVECSLQDAEQREQWMVTARKAAFHVSGDATEIRLVPPRTVKLTTSGKIARQTTLDQILKVHD</sequence>